<keyword evidence="3" id="KW-1185">Reference proteome</keyword>
<dbReference type="EMBL" id="KV784366">
    <property type="protein sequence ID" value="OEU11866.1"/>
    <property type="molecule type" value="Genomic_DNA"/>
</dbReference>
<dbReference type="KEGG" id="fcy:FRACYDRAFT_244986"/>
<dbReference type="Proteomes" id="UP000095751">
    <property type="component" value="Unassembled WGS sequence"/>
</dbReference>
<name>A0A1E7F170_9STRA</name>
<protein>
    <submittedName>
        <fullName evidence="2">Uncharacterized protein</fullName>
    </submittedName>
</protein>
<gene>
    <name evidence="2" type="ORF">FRACYDRAFT_244986</name>
</gene>
<dbReference type="AlphaFoldDB" id="A0A1E7F170"/>
<sequence length="382" mass="43006">MCRTINTAVSSCSLLCRCTKNYYVRSLTLCLLMILLLLVEQEGSEAFFVTPSSSSCSSQRRHNQHRHIRFMHPPSNNKGKGSPSFGRLESSYKRVKVDPPKDLKVMTPDEVAESLETILKEQRNDACEQAYIGSLDAWMVASNKAKIKKGEDNQGKNNDSSRVVEYGKRMEDVLTLMETNCASGTTIDAYATVIHLYVCGKESYAALRVLRRMENQLLIQQEQQQAGSSTITGGGDDSEWQNNNFKLRRIQYNRVLQGLISTSDTSPLHLRTAIQLLMSMSLQEEFVYPTPAGFMEPSFSPTNITPDAKSFAIVLVAMIMTQEEGDDVKDDDELVVTLIDQAKKLDQMNDFLLKKIDRAMVSSSDNNKERFNTIKQRISLPN</sequence>
<keyword evidence="1" id="KW-0732">Signal</keyword>
<feature type="chain" id="PRO_5009192496" evidence="1">
    <location>
        <begin position="47"/>
        <end position="382"/>
    </location>
</feature>
<organism evidence="2 3">
    <name type="scientific">Fragilariopsis cylindrus CCMP1102</name>
    <dbReference type="NCBI Taxonomy" id="635003"/>
    <lineage>
        <taxon>Eukaryota</taxon>
        <taxon>Sar</taxon>
        <taxon>Stramenopiles</taxon>
        <taxon>Ochrophyta</taxon>
        <taxon>Bacillariophyta</taxon>
        <taxon>Bacillariophyceae</taxon>
        <taxon>Bacillariophycidae</taxon>
        <taxon>Bacillariales</taxon>
        <taxon>Bacillariaceae</taxon>
        <taxon>Fragilariopsis</taxon>
    </lineage>
</organism>
<accession>A0A1E7F170</accession>
<reference evidence="2 3" key="1">
    <citation type="submission" date="2016-09" db="EMBL/GenBank/DDBJ databases">
        <title>Extensive genetic diversity and differential bi-allelic expression allows diatom success in the polar Southern Ocean.</title>
        <authorList>
            <consortium name="DOE Joint Genome Institute"/>
            <person name="Mock T."/>
            <person name="Otillar R.P."/>
            <person name="Strauss J."/>
            <person name="Dupont C."/>
            <person name="Frickenhaus S."/>
            <person name="Maumus F."/>
            <person name="Mcmullan M."/>
            <person name="Sanges R."/>
            <person name="Schmutz J."/>
            <person name="Toseland A."/>
            <person name="Valas R."/>
            <person name="Veluchamy A."/>
            <person name="Ward B.J."/>
            <person name="Allen A."/>
            <person name="Barry K."/>
            <person name="Falciatore A."/>
            <person name="Ferrante M."/>
            <person name="Fortunato A.E."/>
            <person name="Gloeckner G."/>
            <person name="Gruber A."/>
            <person name="Hipkin R."/>
            <person name="Janech M."/>
            <person name="Kroth P."/>
            <person name="Leese F."/>
            <person name="Lindquist E."/>
            <person name="Lyon B.R."/>
            <person name="Martin J."/>
            <person name="Mayer C."/>
            <person name="Parker M."/>
            <person name="Quesneville H."/>
            <person name="Raymond J."/>
            <person name="Uhlig C."/>
            <person name="Valentin K.U."/>
            <person name="Worden A.Z."/>
            <person name="Armbrust E.V."/>
            <person name="Bowler C."/>
            <person name="Green B."/>
            <person name="Moulton V."/>
            <person name="Van Oosterhout C."/>
            <person name="Grigoriev I."/>
        </authorList>
    </citation>
    <scope>NUCLEOTIDE SEQUENCE [LARGE SCALE GENOMIC DNA]</scope>
    <source>
        <strain evidence="2 3">CCMP1102</strain>
    </source>
</reference>
<proteinExistence type="predicted"/>
<feature type="signal peptide" evidence="1">
    <location>
        <begin position="1"/>
        <end position="46"/>
    </location>
</feature>
<dbReference type="InParanoid" id="A0A1E7F170"/>
<evidence type="ECO:0000313" key="3">
    <source>
        <dbReference type="Proteomes" id="UP000095751"/>
    </source>
</evidence>
<evidence type="ECO:0000313" key="2">
    <source>
        <dbReference type="EMBL" id="OEU11866.1"/>
    </source>
</evidence>
<evidence type="ECO:0000256" key="1">
    <source>
        <dbReference type="SAM" id="SignalP"/>
    </source>
</evidence>